<organism evidence="2 3">
    <name type="scientific">Ancylostoma ceylanicum</name>
    <dbReference type="NCBI Taxonomy" id="53326"/>
    <lineage>
        <taxon>Eukaryota</taxon>
        <taxon>Metazoa</taxon>
        <taxon>Ecdysozoa</taxon>
        <taxon>Nematoda</taxon>
        <taxon>Chromadorea</taxon>
        <taxon>Rhabditida</taxon>
        <taxon>Rhabditina</taxon>
        <taxon>Rhabditomorpha</taxon>
        <taxon>Strongyloidea</taxon>
        <taxon>Ancylostomatidae</taxon>
        <taxon>Ancylostomatinae</taxon>
        <taxon>Ancylostoma</taxon>
    </lineage>
</organism>
<accession>A0A016X2E6</accession>
<keyword evidence="1" id="KW-1133">Transmembrane helix</keyword>
<evidence type="ECO:0000256" key="1">
    <source>
        <dbReference type="SAM" id="Phobius"/>
    </source>
</evidence>
<name>A0A016X2E6_9BILA</name>
<evidence type="ECO:0000313" key="2">
    <source>
        <dbReference type="EMBL" id="EYC46050.1"/>
    </source>
</evidence>
<dbReference type="AlphaFoldDB" id="A0A016X2E6"/>
<dbReference type="Proteomes" id="UP000024635">
    <property type="component" value="Unassembled WGS sequence"/>
</dbReference>
<evidence type="ECO:0000313" key="3">
    <source>
        <dbReference type="Proteomes" id="UP000024635"/>
    </source>
</evidence>
<proteinExistence type="predicted"/>
<feature type="transmembrane region" description="Helical" evidence="1">
    <location>
        <begin position="21"/>
        <end position="38"/>
    </location>
</feature>
<keyword evidence="1" id="KW-0812">Transmembrane</keyword>
<gene>
    <name evidence="2" type="primary">Acey_s0410.g951</name>
    <name evidence="2" type="ORF">Y032_0410g951</name>
</gene>
<keyword evidence="1" id="KW-0472">Membrane</keyword>
<reference evidence="3" key="1">
    <citation type="journal article" date="2015" name="Nat. Genet.">
        <title>The genome and transcriptome of the zoonotic hookworm Ancylostoma ceylanicum identify infection-specific gene families.</title>
        <authorList>
            <person name="Schwarz E.M."/>
            <person name="Hu Y."/>
            <person name="Antoshechkin I."/>
            <person name="Miller M.M."/>
            <person name="Sternberg P.W."/>
            <person name="Aroian R.V."/>
        </authorList>
    </citation>
    <scope>NUCLEOTIDE SEQUENCE</scope>
    <source>
        <strain evidence="3">HY135</strain>
    </source>
</reference>
<comment type="caution">
    <text evidence="2">The sequence shown here is derived from an EMBL/GenBank/DDBJ whole genome shotgun (WGS) entry which is preliminary data.</text>
</comment>
<sequence>MSSASLAESEVKRHQGTSSRTLYLCLNFWSSFAINTFLEKRSIINGLAMLSPVFLGVACFTTLCYYSTHCCASNGTIPSDRKVVRR</sequence>
<keyword evidence="3" id="KW-1185">Reference proteome</keyword>
<feature type="transmembrane region" description="Helical" evidence="1">
    <location>
        <begin position="44"/>
        <end position="66"/>
    </location>
</feature>
<protein>
    <submittedName>
        <fullName evidence="2">Uncharacterized protein</fullName>
    </submittedName>
</protein>
<dbReference type="EMBL" id="JARK01000010">
    <property type="protein sequence ID" value="EYC46050.1"/>
    <property type="molecule type" value="Genomic_DNA"/>
</dbReference>